<dbReference type="SUPFAM" id="SSF89890">
    <property type="entry name" value="Proguanylin"/>
    <property type="match status" value="1"/>
</dbReference>
<dbReference type="Ensembl" id="ENSVKKT00000024649.1">
    <property type="protein sequence ID" value="ENSVKKP00000024061.1"/>
    <property type="gene ID" value="ENSVKKG00000015878.1"/>
</dbReference>
<proteinExistence type="inferred from homology"/>
<comment type="subcellular location">
    <subcellularLocation>
        <location evidence="1">Secreted</location>
    </subcellularLocation>
</comment>
<protein>
    <recommendedName>
        <fullName evidence="7">Guanylate cyclase activator 2B</fullName>
    </recommendedName>
</protein>
<evidence type="ECO:0000256" key="5">
    <source>
        <dbReference type="ARBA" id="ARBA00023157"/>
    </source>
</evidence>
<dbReference type="InterPro" id="IPR000879">
    <property type="entry name" value="Guanylin"/>
</dbReference>
<keyword evidence="4" id="KW-0732">Signal</keyword>
<dbReference type="GO" id="GO:0030250">
    <property type="term" value="F:guanylate cyclase activator activity"/>
    <property type="evidence" value="ECO:0007669"/>
    <property type="project" value="InterPro"/>
</dbReference>
<dbReference type="Proteomes" id="UP000694545">
    <property type="component" value="Unplaced"/>
</dbReference>
<reference evidence="8" key="2">
    <citation type="submission" date="2025-09" db="UniProtKB">
        <authorList>
            <consortium name="Ensembl"/>
        </authorList>
    </citation>
    <scope>IDENTIFICATION</scope>
</reference>
<dbReference type="PANTHER" id="PTHR11318:SF4">
    <property type="entry name" value="GUANYLATE CYCLASE ACTIVATOR 2B"/>
    <property type="match status" value="1"/>
</dbReference>
<dbReference type="InterPro" id="IPR036382">
    <property type="entry name" value="Guanylin_sf"/>
</dbReference>
<keyword evidence="9" id="KW-1185">Reference proteome</keyword>
<dbReference type="PRINTS" id="PR00774">
    <property type="entry name" value="GUANYLIN"/>
</dbReference>
<name>A0A8D2LN39_VARKO</name>
<evidence type="ECO:0000256" key="7">
    <source>
        <dbReference type="ARBA" id="ARBA00041176"/>
    </source>
</evidence>
<dbReference type="Pfam" id="PF02058">
    <property type="entry name" value="Guanylin"/>
    <property type="match status" value="1"/>
</dbReference>
<accession>A0A8D2LN39</accession>
<sequence length="105" mass="11816">VGKEGLRSSWPLCPYLVLAREGQSWLYRVFVPVQVGDYSFPLELVKQLKNLQGASAMHPRMRSSTSVPVCSHPKLPAEFAPLCASPGAETDIRKPFLWYSWKLLV</sequence>
<dbReference type="PANTHER" id="PTHR11318">
    <property type="entry name" value="GUANYLIN FAMILY MEMBER"/>
    <property type="match status" value="1"/>
</dbReference>
<dbReference type="AlphaFoldDB" id="A0A8D2LN39"/>
<evidence type="ECO:0000313" key="9">
    <source>
        <dbReference type="Proteomes" id="UP000694545"/>
    </source>
</evidence>
<evidence type="ECO:0000256" key="1">
    <source>
        <dbReference type="ARBA" id="ARBA00004613"/>
    </source>
</evidence>
<organism evidence="8 9">
    <name type="scientific">Varanus komodoensis</name>
    <name type="common">Komodo dragon</name>
    <dbReference type="NCBI Taxonomy" id="61221"/>
    <lineage>
        <taxon>Eukaryota</taxon>
        <taxon>Metazoa</taxon>
        <taxon>Chordata</taxon>
        <taxon>Craniata</taxon>
        <taxon>Vertebrata</taxon>
        <taxon>Euteleostomi</taxon>
        <taxon>Lepidosauria</taxon>
        <taxon>Squamata</taxon>
        <taxon>Bifurcata</taxon>
        <taxon>Unidentata</taxon>
        <taxon>Episquamata</taxon>
        <taxon>Toxicofera</taxon>
        <taxon>Anguimorpha</taxon>
        <taxon>Paleoanguimorpha</taxon>
        <taxon>Varanoidea</taxon>
        <taxon>Varanidae</taxon>
        <taxon>Varanus</taxon>
    </lineage>
</organism>
<keyword evidence="5" id="KW-1015">Disulfide bond</keyword>
<evidence type="ECO:0000256" key="2">
    <source>
        <dbReference type="ARBA" id="ARBA00009883"/>
    </source>
</evidence>
<reference evidence="8" key="1">
    <citation type="submission" date="2025-08" db="UniProtKB">
        <authorList>
            <consortium name="Ensembl"/>
        </authorList>
    </citation>
    <scope>IDENTIFICATION</scope>
</reference>
<dbReference type="Gene3D" id="3.90.1450.10">
    <property type="entry name" value="Guanylin"/>
    <property type="match status" value="1"/>
</dbReference>
<evidence type="ECO:0000256" key="3">
    <source>
        <dbReference type="ARBA" id="ARBA00022525"/>
    </source>
</evidence>
<evidence type="ECO:0000256" key="6">
    <source>
        <dbReference type="ARBA" id="ARBA00037765"/>
    </source>
</evidence>
<dbReference type="GO" id="GO:0005576">
    <property type="term" value="C:extracellular region"/>
    <property type="evidence" value="ECO:0007669"/>
    <property type="project" value="UniProtKB-SubCell"/>
</dbReference>
<comment type="similarity">
    <text evidence="2">Belongs to the guanylin family.</text>
</comment>
<keyword evidence="3" id="KW-0964">Secreted</keyword>
<comment type="function">
    <text evidence="6">Endogenous activator of intestinal guanylate cyclase. It stimulates this enzyme through the same receptor binding region as the heat-stable enterotoxins. May be a potent physiological regulator of intestinal fluid and electrolyte transport. May be an autocrine/paracrine regulator of intestinal salt and water transport.</text>
</comment>
<evidence type="ECO:0000256" key="4">
    <source>
        <dbReference type="ARBA" id="ARBA00022729"/>
    </source>
</evidence>
<evidence type="ECO:0000313" key="8">
    <source>
        <dbReference type="Ensembl" id="ENSVKKP00000024061.1"/>
    </source>
</evidence>